<accession>A0A8T4GGK2</accession>
<protein>
    <submittedName>
        <fullName evidence="1">Uncharacterized protein</fullName>
    </submittedName>
</protein>
<keyword evidence="2" id="KW-1185">Reference proteome</keyword>
<proteinExistence type="predicted"/>
<name>A0A8T4GGK2_9EURY</name>
<evidence type="ECO:0000313" key="2">
    <source>
        <dbReference type="Proteomes" id="UP000823588"/>
    </source>
</evidence>
<dbReference type="AlphaFoldDB" id="A0A8T4GGK2"/>
<organism evidence="1 2">
    <name type="scientific">Halorubrum alkaliphilum</name>
    <dbReference type="NCBI Taxonomy" id="261290"/>
    <lineage>
        <taxon>Archaea</taxon>
        <taxon>Methanobacteriati</taxon>
        <taxon>Methanobacteriota</taxon>
        <taxon>Stenosarchaea group</taxon>
        <taxon>Halobacteria</taxon>
        <taxon>Halobacteriales</taxon>
        <taxon>Haloferacaceae</taxon>
        <taxon>Halorubrum</taxon>
    </lineage>
</organism>
<evidence type="ECO:0000313" key="1">
    <source>
        <dbReference type="EMBL" id="MBP1923664.1"/>
    </source>
</evidence>
<dbReference type="OrthoDB" id="350527at2157"/>
<dbReference type="EMBL" id="JAGGKQ010000027">
    <property type="protein sequence ID" value="MBP1923664.1"/>
    <property type="molecule type" value="Genomic_DNA"/>
</dbReference>
<dbReference type="RefSeq" id="WP_209486676.1">
    <property type="nucleotide sequence ID" value="NZ_JAGGKQ010000027.1"/>
</dbReference>
<reference evidence="1" key="1">
    <citation type="submission" date="2021-03" db="EMBL/GenBank/DDBJ databases">
        <title>Genomic Encyclopedia of Type Strains, Phase IV (KMG-IV): sequencing the most valuable type-strain genomes for metagenomic binning, comparative biology and taxonomic classification.</title>
        <authorList>
            <person name="Goeker M."/>
        </authorList>
    </citation>
    <scope>NUCLEOTIDE SEQUENCE</scope>
    <source>
        <strain evidence="1">DSM 23564</strain>
    </source>
</reference>
<comment type="caution">
    <text evidence="1">The sequence shown here is derived from an EMBL/GenBank/DDBJ whole genome shotgun (WGS) entry which is preliminary data.</text>
</comment>
<gene>
    <name evidence="1" type="ORF">J2751_002709</name>
</gene>
<dbReference type="Proteomes" id="UP000823588">
    <property type="component" value="Unassembled WGS sequence"/>
</dbReference>
<sequence length="177" mass="19586">MNESYRELLHTSSTCPFCGCEPVDSRLIGLNAVVCQVCGENIHLHSAAYATIFADGTAIELWDYPPQARAWRESGTHNAVFIEPSLSTDELTDQQQTAIAAFANSTHRDALKRRPVEDIEAKYLKAIRRDRTYGDGGSSERQVKQSIDGPVILTSQFLYAPDPDAMCEATETQATLF</sequence>